<dbReference type="GO" id="GO:0008270">
    <property type="term" value="F:zinc ion binding"/>
    <property type="evidence" value="ECO:0007669"/>
    <property type="project" value="UniProtKB-KW"/>
</dbReference>
<comment type="function">
    <text evidence="3">Might act as an E3 ubiquitin-protein ligase, or as part of E3 complex, which accepts ubiquitin from specific E2 ubiquitin-conjugating enzymes and then transfers it to substrates.</text>
</comment>
<keyword evidence="10" id="KW-0833">Ubl conjugation pathway</keyword>
<dbReference type="InterPro" id="IPR031127">
    <property type="entry name" value="E3_UB_ligase_RBR"/>
</dbReference>
<evidence type="ECO:0000256" key="1">
    <source>
        <dbReference type="ARBA" id="ARBA00001798"/>
    </source>
</evidence>
<dbReference type="CDD" id="cd22584">
    <property type="entry name" value="Rcat_RBR_unk"/>
    <property type="match status" value="1"/>
</dbReference>
<accession>A0A833RHC1</accession>
<dbReference type="InterPro" id="IPR044066">
    <property type="entry name" value="TRIAD_supradom"/>
</dbReference>
<evidence type="ECO:0000256" key="6">
    <source>
        <dbReference type="ARBA" id="ARBA00022679"/>
    </source>
</evidence>
<evidence type="ECO:0000256" key="2">
    <source>
        <dbReference type="ARBA" id="ARBA00001947"/>
    </source>
</evidence>
<dbReference type="AlphaFoldDB" id="A0A833RHC1"/>
<protein>
    <recommendedName>
        <fullName evidence="5">RBR-type E3 ubiquitin transferase</fullName>
        <ecNumber evidence="5">2.3.2.31</ecNumber>
    </recommendedName>
</protein>
<keyword evidence="11" id="KW-0862">Zinc</keyword>
<evidence type="ECO:0000256" key="11">
    <source>
        <dbReference type="ARBA" id="ARBA00022833"/>
    </source>
</evidence>
<comment type="caution">
    <text evidence="16">The sequence shown here is derived from an EMBL/GenBank/DDBJ whole genome shotgun (WGS) entry which is preliminary data.</text>
</comment>
<dbReference type="Pfam" id="PF26200">
    <property type="entry name" value="Rcat_RNF216"/>
    <property type="match status" value="1"/>
</dbReference>
<feature type="compositionally biased region" description="Polar residues" evidence="13">
    <location>
        <begin position="1"/>
        <end position="12"/>
    </location>
</feature>
<dbReference type="InterPro" id="IPR018957">
    <property type="entry name" value="Znf_C3HC4_RING-type"/>
</dbReference>
<feature type="domain" description="RING-type" evidence="14">
    <location>
        <begin position="176"/>
        <end position="221"/>
    </location>
</feature>
<gene>
    <name evidence="16" type="ORF">FCM35_KLT16562</name>
</gene>
<dbReference type="SUPFAM" id="SSF57850">
    <property type="entry name" value="RING/U-box"/>
    <property type="match status" value="3"/>
</dbReference>
<dbReference type="InterPro" id="IPR001841">
    <property type="entry name" value="Znf_RING"/>
</dbReference>
<dbReference type="GO" id="GO:0061630">
    <property type="term" value="F:ubiquitin protein ligase activity"/>
    <property type="evidence" value="ECO:0007669"/>
    <property type="project" value="UniProtKB-EC"/>
</dbReference>
<dbReference type="Pfam" id="PF01485">
    <property type="entry name" value="IBR"/>
    <property type="match status" value="1"/>
</dbReference>
<dbReference type="Gene3D" id="3.30.40.10">
    <property type="entry name" value="Zinc/RING finger domain, C3HC4 (zinc finger)"/>
    <property type="match status" value="1"/>
</dbReference>
<dbReference type="SMART" id="SM00647">
    <property type="entry name" value="IBR"/>
    <property type="match status" value="2"/>
</dbReference>
<dbReference type="FunFam" id="3.30.40.10:FF:000230">
    <property type="entry name" value="RBR-type E3 ubiquitin transferase"/>
    <property type="match status" value="1"/>
</dbReference>
<dbReference type="Proteomes" id="UP000623129">
    <property type="component" value="Unassembled WGS sequence"/>
</dbReference>
<evidence type="ECO:0000259" key="14">
    <source>
        <dbReference type="PROSITE" id="PS50089"/>
    </source>
</evidence>
<keyword evidence="17" id="KW-1185">Reference proteome</keyword>
<dbReference type="PROSITE" id="PS50089">
    <property type="entry name" value="ZF_RING_2"/>
    <property type="match status" value="1"/>
</dbReference>
<dbReference type="PROSITE" id="PS00518">
    <property type="entry name" value="ZF_RING_1"/>
    <property type="match status" value="1"/>
</dbReference>
<dbReference type="Pfam" id="PF00097">
    <property type="entry name" value="zf-C3HC4"/>
    <property type="match status" value="1"/>
</dbReference>
<dbReference type="PANTHER" id="PTHR11685">
    <property type="entry name" value="RBR FAMILY RING FINGER AND IBR DOMAIN-CONTAINING"/>
    <property type="match status" value="1"/>
</dbReference>
<dbReference type="CDD" id="cd22582">
    <property type="entry name" value="BRcat_RBR_unk"/>
    <property type="match status" value="1"/>
</dbReference>
<comment type="catalytic activity">
    <reaction evidence="1">
        <text>[E2 ubiquitin-conjugating enzyme]-S-ubiquitinyl-L-cysteine + [acceptor protein]-L-lysine = [E2 ubiquitin-conjugating enzyme]-L-cysteine + [acceptor protein]-N(6)-ubiquitinyl-L-lysine.</text>
        <dbReference type="EC" id="2.3.2.31"/>
    </reaction>
</comment>
<dbReference type="PROSITE" id="PS51873">
    <property type="entry name" value="TRIAD"/>
    <property type="match status" value="1"/>
</dbReference>
<keyword evidence="9 12" id="KW-0863">Zinc-finger</keyword>
<keyword evidence="6" id="KW-0808">Transferase</keyword>
<dbReference type="Gene3D" id="1.20.120.1750">
    <property type="match status" value="1"/>
</dbReference>
<feature type="domain" description="RING-type" evidence="15">
    <location>
        <begin position="172"/>
        <end position="381"/>
    </location>
</feature>
<dbReference type="EMBL" id="SWLB01000004">
    <property type="protein sequence ID" value="KAF3339091.1"/>
    <property type="molecule type" value="Genomic_DNA"/>
</dbReference>
<evidence type="ECO:0000256" key="10">
    <source>
        <dbReference type="ARBA" id="ARBA00022786"/>
    </source>
</evidence>
<reference evidence="16" key="1">
    <citation type="submission" date="2020-01" db="EMBL/GenBank/DDBJ databases">
        <title>Genome sequence of Kobresia littledalei, the first chromosome-level genome in the family Cyperaceae.</title>
        <authorList>
            <person name="Qu G."/>
        </authorList>
    </citation>
    <scope>NUCLEOTIDE SEQUENCE</scope>
    <source>
        <strain evidence="16">C.B.Clarke</strain>
        <tissue evidence="16">Leaf</tissue>
    </source>
</reference>
<comment type="similarity">
    <text evidence="4">Belongs to the RBR family. Ariadne subfamily.</text>
</comment>
<evidence type="ECO:0000313" key="17">
    <source>
        <dbReference type="Proteomes" id="UP000623129"/>
    </source>
</evidence>
<dbReference type="EC" id="2.3.2.31" evidence="5"/>
<comment type="cofactor">
    <cofactor evidence="2">
        <name>Zn(2+)</name>
        <dbReference type="ChEBI" id="CHEBI:29105"/>
    </cofactor>
</comment>
<dbReference type="InterPro" id="IPR013083">
    <property type="entry name" value="Znf_RING/FYVE/PHD"/>
</dbReference>
<evidence type="ECO:0000256" key="13">
    <source>
        <dbReference type="SAM" id="MobiDB-lite"/>
    </source>
</evidence>
<name>A0A833RHC1_9POAL</name>
<dbReference type="InterPro" id="IPR017907">
    <property type="entry name" value="Znf_RING_CS"/>
</dbReference>
<dbReference type="FunFam" id="1.20.120.1750:FF:000018">
    <property type="entry name" value="RBR-type E3 ubiquitin transferase"/>
    <property type="match status" value="1"/>
</dbReference>
<dbReference type="OrthoDB" id="10009520at2759"/>
<evidence type="ECO:0000313" key="16">
    <source>
        <dbReference type="EMBL" id="KAF3339091.1"/>
    </source>
</evidence>
<keyword evidence="8" id="KW-0677">Repeat</keyword>
<dbReference type="InterPro" id="IPR002867">
    <property type="entry name" value="IBR_dom"/>
</dbReference>
<evidence type="ECO:0000256" key="4">
    <source>
        <dbReference type="ARBA" id="ARBA00005884"/>
    </source>
</evidence>
<evidence type="ECO:0000256" key="3">
    <source>
        <dbReference type="ARBA" id="ARBA00003976"/>
    </source>
</evidence>
<dbReference type="GO" id="GO:0016567">
    <property type="term" value="P:protein ubiquitination"/>
    <property type="evidence" value="ECO:0007669"/>
    <property type="project" value="InterPro"/>
</dbReference>
<feature type="region of interest" description="Disordered" evidence="13">
    <location>
        <begin position="1"/>
        <end position="95"/>
    </location>
</feature>
<feature type="compositionally biased region" description="Basic and acidic residues" evidence="13">
    <location>
        <begin position="150"/>
        <end position="159"/>
    </location>
</feature>
<organism evidence="16 17">
    <name type="scientific">Carex littledalei</name>
    <dbReference type="NCBI Taxonomy" id="544730"/>
    <lineage>
        <taxon>Eukaryota</taxon>
        <taxon>Viridiplantae</taxon>
        <taxon>Streptophyta</taxon>
        <taxon>Embryophyta</taxon>
        <taxon>Tracheophyta</taxon>
        <taxon>Spermatophyta</taxon>
        <taxon>Magnoliopsida</taxon>
        <taxon>Liliopsida</taxon>
        <taxon>Poales</taxon>
        <taxon>Cyperaceae</taxon>
        <taxon>Cyperoideae</taxon>
        <taxon>Cariceae</taxon>
        <taxon>Carex</taxon>
        <taxon>Carex subgen. Euthyceras</taxon>
    </lineage>
</organism>
<evidence type="ECO:0000256" key="9">
    <source>
        <dbReference type="ARBA" id="ARBA00022771"/>
    </source>
</evidence>
<evidence type="ECO:0000256" key="8">
    <source>
        <dbReference type="ARBA" id="ARBA00022737"/>
    </source>
</evidence>
<feature type="compositionally biased region" description="Basic and acidic residues" evidence="13">
    <location>
        <begin position="20"/>
        <end position="43"/>
    </location>
</feature>
<feature type="region of interest" description="Disordered" evidence="13">
    <location>
        <begin position="133"/>
        <end position="166"/>
    </location>
</feature>
<feature type="compositionally biased region" description="Basic and acidic residues" evidence="13">
    <location>
        <begin position="72"/>
        <end position="95"/>
    </location>
</feature>
<sequence length="381" mass="43453">MARTRASTSIENPRSRAKRPRLERGEQSREVTSDCKGKRREEGGGGGGEGNFVIDSDNDVRSGADDVLLSEELQKLERGEQSREETSDRKGKRKEEGGYEGIIVIDSDDDMLLSSEELQIQEILFMTMQSEKEREDFPLGTEQEQGSDISKPDPTDRKGKQPAKSHNRVTRAKFLCQICMEQVSEIQSFHINPCNHIFCNSCIVNYITSKLDGSNAIIPCPHPGCKSGFLDPLTCQHILPVDTFDKWGRVLCESSLGRNKFYCPFKDCSALLVDDEGGEEVRNCECPHCNRMFCAKCKVPWHGDMSCKEFQRLGKDERGQEDLMLRKLAKDKRWQRCPQCRMYVEKIDGCMFMKCRCGYCFCYVCATPMSKETHYCTKCKR</sequence>
<proteinExistence type="inferred from homology"/>
<evidence type="ECO:0000259" key="15">
    <source>
        <dbReference type="PROSITE" id="PS51873"/>
    </source>
</evidence>
<evidence type="ECO:0000256" key="12">
    <source>
        <dbReference type="PROSITE-ProRule" id="PRU00175"/>
    </source>
</evidence>
<keyword evidence="7" id="KW-0479">Metal-binding</keyword>
<evidence type="ECO:0000256" key="5">
    <source>
        <dbReference type="ARBA" id="ARBA00012251"/>
    </source>
</evidence>
<evidence type="ECO:0000256" key="7">
    <source>
        <dbReference type="ARBA" id="ARBA00022723"/>
    </source>
</evidence>